<dbReference type="SUPFAM" id="SSF89562">
    <property type="entry name" value="RraA-like"/>
    <property type="match status" value="1"/>
</dbReference>
<comment type="catalytic activity">
    <reaction evidence="1">
        <text>4-hydroxy-4-methyl-2-oxoglutarate = 2 pyruvate</text>
        <dbReference type="Rhea" id="RHEA:22748"/>
        <dbReference type="ChEBI" id="CHEBI:15361"/>
        <dbReference type="ChEBI" id="CHEBI:58276"/>
        <dbReference type="EC" id="4.1.3.17"/>
    </reaction>
</comment>
<dbReference type="EMBL" id="BAAAZN010000027">
    <property type="protein sequence ID" value="GAA3582201.1"/>
    <property type="molecule type" value="Genomic_DNA"/>
</dbReference>
<proteinExistence type="inferred from homology"/>
<comment type="catalytic activity">
    <reaction evidence="11">
        <text>oxaloacetate + H(+) = pyruvate + CO2</text>
        <dbReference type="Rhea" id="RHEA:15641"/>
        <dbReference type="ChEBI" id="CHEBI:15361"/>
        <dbReference type="ChEBI" id="CHEBI:15378"/>
        <dbReference type="ChEBI" id="CHEBI:16452"/>
        <dbReference type="ChEBI" id="CHEBI:16526"/>
        <dbReference type="EC" id="4.1.1.112"/>
    </reaction>
</comment>
<evidence type="ECO:0000256" key="1">
    <source>
        <dbReference type="ARBA" id="ARBA00001342"/>
    </source>
</evidence>
<comment type="caution">
    <text evidence="12">The sequence shown here is derived from an EMBL/GenBank/DDBJ whole genome shotgun (WGS) entry which is preliminary data.</text>
</comment>
<evidence type="ECO:0000256" key="8">
    <source>
        <dbReference type="ARBA" id="ARBA00025046"/>
    </source>
</evidence>
<dbReference type="EC" id="4.1.1.112" evidence="6"/>
<evidence type="ECO:0000313" key="12">
    <source>
        <dbReference type="EMBL" id="GAA3582201.1"/>
    </source>
</evidence>
<accession>A0ABP6YEL5</accession>
<evidence type="ECO:0000256" key="9">
    <source>
        <dbReference type="ARBA" id="ARBA00030169"/>
    </source>
</evidence>
<dbReference type="PANTHER" id="PTHR33254:SF16">
    <property type="entry name" value="BLR3842 PROTEIN"/>
    <property type="match status" value="1"/>
</dbReference>
<gene>
    <name evidence="12" type="ORF">GCM10022222_78740</name>
</gene>
<dbReference type="CDD" id="cd16841">
    <property type="entry name" value="RraA_family"/>
    <property type="match status" value="1"/>
</dbReference>
<dbReference type="PANTHER" id="PTHR33254">
    <property type="entry name" value="4-HYDROXY-4-METHYL-2-OXOGLUTARATE ALDOLASE 3-RELATED"/>
    <property type="match status" value="1"/>
</dbReference>
<evidence type="ECO:0000256" key="7">
    <source>
        <dbReference type="ARBA" id="ARBA00016549"/>
    </source>
</evidence>
<evidence type="ECO:0000256" key="5">
    <source>
        <dbReference type="ARBA" id="ARBA00012213"/>
    </source>
</evidence>
<keyword evidence="13" id="KW-1185">Reference proteome</keyword>
<comment type="subunit">
    <text evidence="4">Homotrimer.</text>
</comment>
<comment type="similarity">
    <text evidence="3">Belongs to the class II aldolase/RraA-like family.</text>
</comment>
<evidence type="ECO:0000256" key="2">
    <source>
        <dbReference type="ARBA" id="ARBA00001968"/>
    </source>
</evidence>
<protein>
    <recommendedName>
        <fullName evidence="7">Putative 4-hydroxy-4-methyl-2-oxoglutarate aldolase</fullName>
        <ecNumber evidence="6">4.1.1.112</ecNumber>
        <ecNumber evidence="5">4.1.3.17</ecNumber>
    </recommendedName>
    <alternativeName>
        <fullName evidence="10">Oxaloacetate decarboxylase</fullName>
    </alternativeName>
    <alternativeName>
        <fullName evidence="9">RraA-like protein</fullName>
    </alternativeName>
</protein>
<evidence type="ECO:0000256" key="10">
    <source>
        <dbReference type="ARBA" id="ARBA00032305"/>
    </source>
</evidence>
<dbReference type="EC" id="4.1.3.17" evidence="5"/>
<evidence type="ECO:0000256" key="6">
    <source>
        <dbReference type="ARBA" id="ARBA00012947"/>
    </source>
</evidence>
<evidence type="ECO:0000256" key="3">
    <source>
        <dbReference type="ARBA" id="ARBA00008621"/>
    </source>
</evidence>
<evidence type="ECO:0000256" key="11">
    <source>
        <dbReference type="ARBA" id="ARBA00047973"/>
    </source>
</evidence>
<dbReference type="Proteomes" id="UP001500689">
    <property type="component" value="Unassembled WGS sequence"/>
</dbReference>
<evidence type="ECO:0000313" key="13">
    <source>
        <dbReference type="Proteomes" id="UP001500689"/>
    </source>
</evidence>
<evidence type="ECO:0000256" key="4">
    <source>
        <dbReference type="ARBA" id="ARBA00011233"/>
    </source>
</evidence>
<organism evidence="12 13">
    <name type="scientific">Amycolatopsis ultiminotia</name>
    <dbReference type="NCBI Taxonomy" id="543629"/>
    <lineage>
        <taxon>Bacteria</taxon>
        <taxon>Bacillati</taxon>
        <taxon>Actinomycetota</taxon>
        <taxon>Actinomycetes</taxon>
        <taxon>Pseudonocardiales</taxon>
        <taxon>Pseudonocardiaceae</taxon>
        <taxon>Amycolatopsis</taxon>
    </lineage>
</organism>
<dbReference type="InterPro" id="IPR036704">
    <property type="entry name" value="RraA/RraA-like_sf"/>
</dbReference>
<dbReference type="Pfam" id="PF03737">
    <property type="entry name" value="RraA-like"/>
    <property type="match status" value="1"/>
</dbReference>
<comment type="cofactor">
    <cofactor evidence="2">
        <name>a divalent metal cation</name>
        <dbReference type="ChEBI" id="CHEBI:60240"/>
    </cofactor>
</comment>
<comment type="function">
    <text evidence="8">Catalyzes the aldol cleavage of 4-hydroxy-4-methyl-2-oxoglutarate (HMG) into 2 molecules of pyruvate. Also contains a secondary oxaloacetate (OAA) decarboxylase activity due to the common pyruvate enolate transition state formed following C-C bond cleavage in the retro-aldol and decarboxylation reactions.</text>
</comment>
<dbReference type="Gene3D" id="3.50.30.40">
    <property type="entry name" value="Ribonuclease E inhibitor RraA/RraA-like"/>
    <property type="match status" value="1"/>
</dbReference>
<dbReference type="InterPro" id="IPR005493">
    <property type="entry name" value="RraA/RraA-like"/>
</dbReference>
<dbReference type="NCBIfam" id="NF006731">
    <property type="entry name" value="PRK09262.1"/>
    <property type="match status" value="1"/>
</dbReference>
<name>A0ABP6YEL5_9PSEU</name>
<sequence length="254" mass="27331">MRLLCTKIVDNFVDQNYRGGMKPVIVTDPPRADLEQATRLADYGVATVHEALGRSGLLGPELRPIQEGVRAGGTAVTVLCWPGDNLMIHAAVEQCREGDLLVVTTTSPCHDGLFGELFATALRRRGVRGLVTTTGVRDVADLRALGFPVWSAAVSAQGTVKATAGAVNVPIVVGGQLVRPGDVVLADDDGVLRVRREDVQTGLDASQARLEKEAAAREAFEGGQLGLDRYRLREKLDSLGVRYLTAEEYEKEQV</sequence>
<reference evidence="13" key="1">
    <citation type="journal article" date="2019" name="Int. J. Syst. Evol. Microbiol.">
        <title>The Global Catalogue of Microorganisms (GCM) 10K type strain sequencing project: providing services to taxonomists for standard genome sequencing and annotation.</title>
        <authorList>
            <consortium name="The Broad Institute Genomics Platform"/>
            <consortium name="The Broad Institute Genome Sequencing Center for Infectious Disease"/>
            <person name="Wu L."/>
            <person name="Ma J."/>
        </authorList>
    </citation>
    <scope>NUCLEOTIDE SEQUENCE [LARGE SCALE GENOMIC DNA]</scope>
    <source>
        <strain evidence="13">JCM 16898</strain>
    </source>
</reference>